<reference evidence="2" key="1">
    <citation type="submission" date="2021-06" db="EMBL/GenBank/DDBJ databases">
        <authorList>
            <person name="Kallberg Y."/>
            <person name="Tangrot J."/>
            <person name="Rosling A."/>
        </authorList>
    </citation>
    <scope>NUCLEOTIDE SEQUENCE</scope>
    <source>
        <strain evidence="2">CL551</strain>
    </source>
</reference>
<name>A0A9N9GUJ0_9GLOM</name>
<evidence type="ECO:0000313" key="3">
    <source>
        <dbReference type="Proteomes" id="UP000789342"/>
    </source>
</evidence>
<evidence type="ECO:0000256" key="1">
    <source>
        <dbReference type="SAM" id="Phobius"/>
    </source>
</evidence>
<evidence type="ECO:0000313" key="2">
    <source>
        <dbReference type="EMBL" id="CAG8627525.1"/>
    </source>
</evidence>
<keyword evidence="1" id="KW-0472">Membrane</keyword>
<dbReference type="AlphaFoldDB" id="A0A9N9GUJ0"/>
<organism evidence="2 3">
    <name type="scientific">Acaulospora morrowiae</name>
    <dbReference type="NCBI Taxonomy" id="94023"/>
    <lineage>
        <taxon>Eukaryota</taxon>
        <taxon>Fungi</taxon>
        <taxon>Fungi incertae sedis</taxon>
        <taxon>Mucoromycota</taxon>
        <taxon>Glomeromycotina</taxon>
        <taxon>Glomeromycetes</taxon>
        <taxon>Diversisporales</taxon>
        <taxon>Acaulosporaceae</taxon>
        <taxon>Acaulospora</taxon>
    </lineage>
</organism>
<gene>
    <name evidence="2" type="ORF">AMORRO_LOCUS8939</name>
</gene>
<feature type="transmembrane region" description="Helical" evidence="1">
    <location>
        <begin position="72"/>
        <end position="94"/>
    </location>
</feature>
<keyword evidence="3" id="KW-1185">Reference proteome</keyword>
<dbReference type="Proteomes" id="UP000789342">
    <property type="component" value="Unassembled WGS sequence"/>
</dbReference>
<protein>
    <submittedName>
        <fullName evidence="2">611_t:CDS:1</fullName>
    </submittedName>
</protein>
<dbReference type="EMBL" id="CAJVPV010008177">
    <property type="protein sequence ID" value="CAG8627525.1"/>
    <property type="molecule type" value="Genomic_DNA"/>
</dbReference>
<sequence>MTDYYAKLQVYDKLLENWHSGEKPSMSPEEHSYYRDLLLKSMSGVQLTEPVKEKKRSFWHKMYDGACSVGNFFMKYLISPIIASLSAGFLGFNITKMIGF</sequence>
<keyword evidence="1" id="KW-0812">Transmembrane</keyword>
<proteinExistence type="predicted"/>
<keyword evidence="1" id="KW-1133">Transmembrane helix</keyword>
<accession>A0A9N9GUJ0</accession>
<comment type="caution">
    <text evidence="2">The sequence shown here is derived from an EMBL/GenBank/DDBJ whole genome shotgun (WGS) entry which is preliminary data.</text>
</comment>